<dbReference type="GO" id="GO:0030234">
    <property type="term" value="F:enzyme regulator activity"/>
    <property type="evidence" value="ECO:0007669"/>
    <property type="project" value="UniProtKB-UniRule"/>
</dbReference>
<evidence type="ECO:0000313" key="8">
    <source>
        <dbReference type="Proteomes" id="UP001141552"/>
    </source>
</evidence>
<gene>
    <name evidence="7" type="ORF">Tsubulata_042712</name>
</gene>
<dbReference type="AlphaFoldDB" id="A0A9Q0FWY5"/>
<reference evidence="7" key="1">
    <citation type="submission" date="2022-02" db="EMBL/GenBank/DDBJ databases">
        <authorList>
            <person name="Henning P.M."/>
            <person name="McCubbin A.G."/>
            <person name="Shore J.S."/>
        </authorList>
    </citation>
    <scope>NUCLEOTIDE SEQUENCE</scope>
    <source>
        <strain evidence="7">F60SS</strain>
        <tissue evidence="7">Leaves</tissue>
    </source>
</reference>
<keyword evidence="3 5" id="KW-1133">Transmembrane helix</keyword>
<keyword evidence="8" id="KW-1185">Reference proteome</keyword>
<comment type="subunit">
    <text evidence="5">Component of the dolichol-phosphate mannose (DPM) synthase complex.</text>
</comment>
<feature type="transmembrane region" description="Helical" evidence="5">
    <location>
        <begin position="220"/>
        <end position="242"/>
    </location>
</feature>
<feature type="compositionally biased region" description="Polar residues" evidence="6">
    <location>
        <begin position="98"/>
        <end position="115"/>
    </location>
</feature>
<dbReference type="PANTHER" id="PTHR35998:SF1">
    <property type="entry name" value="OS02G0127900 PROTEIN"/>
    <property type="match status" value="1"/>
</dbReference>
<feature type="region of interest" description="Disordered" evidence="6">
    <location>
        <begin position="89"/>
        <end position="130"/>
    </location>
</feature>
<dbReference type="GO" id="GO:0180047">
    <property type="term" value="P:dolichol phosphate mannose biosynthetic process"/>
    <property type="evidence" value="ECO:0007669"/>
    <property type="project" value="InterPro"/>
</dbReference>
<keyword evidence="4 5" id="KW-0472">Membrane</keyword>
<comment type="caution">
    <text evidence="7">The sequence shown here is derived from an EMBL/GenBank/DDBJ whole genome shotgun (WGS) entry which is preliminary data.</text>
</comment>
<accession>A0A9Q0FWY5</accession>
<name>A0A9Q0FWY5_9ROSI</name>
<keyword evidence="2 5" id="KW-0812">Transmembrane</keyword>
<protein>
    <recommendedName>
        <fullName evidence="5">Dolichol phosphate-mannose biosynthesis regulatory protein</fullName>
    </recommendedName>
</protein>
<keyword evidence="5" id="KW-0256">Endoplasmic reticulum</keyword>
<dbReference type="GO" id="GO:0005789">
    <property type="term" value="C:endoplasmic reticulum membrane"/>
    <property type="evidence" value="ECO:0007669"/>
    <property type="project" value="UniProtKB-SubCell"/>
</dbReference>
<dbReference type="Proteomes" id="UP001141552">
    <property type="component" value="Unassembled WGS sequence"/>
</dbReference>
<organism evidence="7 8">
    <name type="scientific">Turnera subulata</name>
    <dbReference type="NCBI Taxonomy" id="218843"/>
    <lineage>
        <taxon>Eukaryota</taxon>
        <taxon>Viridiplantae</taxon>
        <taxon>Streptophyta</taxon>
        <taxon>Embryophyta</taxon>
        <taxon>Tracheophyta</taxon>
        <taxon>Spermatophyta</taxon>
        <taxon>Magnoliopsida</taxon>
        <taxon>eudicotyledons</taxon>
        <taxon>Gunneridae</taxon>
        <taxon>Pentapetalae</taxon>
        <taxon>rosids</taxon>
        <taxon>fabids</taxon>
        <taxon>Malpighiales</taxon>
        <taxon>Passifloraceae</taxon>
        <taxon>Turnera</taxon>
    </lineage>
</organism>
<feature type="transmembrane region" description="Helical" evidence="5">
    <location>
        <begin position="262"/>
        <end position="286"/>
    </location>
</feature>
<comment type="function">
    <text evidence="5">Regulatory subunit of the dolichol-phosphate mannose (DPM) synthase complex; essential for the ER localization.</text>
</comment>
<evidence type="ECO:0000256" key="1">
    <source>
        <dbReference type="ARBA" id="ARBA00004141"/>
    </source>
</evidence>
<reference evidence="7" key="2">
    <citation type="journal article" date="2023" name="Plants (Basel)">
        <title>Annotation of the Turnera subulata (Passifloraceae) Draft Genome Reveals the S-Locus Evolved after the Divergence of Turneroideae from Passifloroideae in a Stepwise Manner.</title>
        <authorList>
            <person name="Henning P.M."/>
            <person name="Roalson E.H."/>
            <person name="Mir W."/>
            <person name="McCubbin A.G."/>
            <person name="Shore J.S."/>
        </authorList>
    </citation>
    <scope>NUCLEOTIDE SEQUENCE</scope>
    <source>
        <strain evidence="7">F60SS</strain>
    </source>
</reference>
<evidence type="ECO:0000256" key="3">
    <source>
        <dbReference type="ARBA" id="ARBA00022989"/>
    </source>
</evidence>
<dbReference type="PANTHER" id="PTHR35998">
    <property type="entry name" value="OS02G0127900 PROTEIN"/>
    <property type="match status" value="1"/>
</dbReference>
<comment type="pathway">
    <text evidence="5">Protein modification; protein glycosylation.</text>
</comment>
<sequence>MVLWEITLGTAYFLGLKRTYRLALKIQRRVISPKHPKIRQFVHRRTRTVFDVALKVHKNIQQRDIQVGRNLGNWILRWLDKMKPSAEIRGSPHLLPPNCSNSSRNMTKQLSNSSHPKAPRNVQDSKNQERDRHLFTSAQNFWRKSVPSISMTMRSPRPSGITTHYRQLSTLSPEMTTTNYKFGARLLKKLAEKRDGSGLFNTTSVRGIKSLVDMELADRAVGFLLSLISLSIFTYYTFWVIILPFVDSDHFIHQYFLPQEYAILIPVFAGVTLLCFLSMFIGFVMLKSKKKKA</sequence>
<proteinExistence type="inferred from homology"/>
<evidence type="ECO:0000313" key="7">
    <source>
        <dbReference type="EMBL" id="KAJ4839126.1"/>
    </source>
</evidence>
<dbReference type="OrthoDB" id="2018352at2759"/>
<evidence type="ECO:0000256" key="4">
    <source>
        <dbReference type="ARBA" id="ARBA00023136"/>
    </source>
</evidence>
<evidence type="ECO:0000256" key="6">
    <source>
        <dbReference type="SAM" id="MobiDB-lite"/>
    </source>
</evidence>
<dbReference type="InterPro" id="IPR009914">
    <property type="entry name" value="DPM2"/>
</dbReference>
<dbReference type="EMBL" id="JAKUCV010003392">
    <property type="protein sequence ID" value="KAJ4839126.1"/>
    <property type="molecule type" value="Genomic_DNA"/>
</dbReference>
<comment type="similarity">
    <text evidence="5">Belongs to the DPM2 family.</text>
</comment>
<evidence type="ECO:0000256" key="5">
    <source>
        <dbReference type="RuleBase" id="RU365084"/>
    </source>
</evidence>
<evidence type="ECO:0000256" key="2">
    <source>
        <dbReference type="ARBA" id="ARBA00022692"/>
    </source>
</evidence>
<dbReference type="Pfam" id="PF07297">
    <property type="entry name" value="DPM2"/>
    <property type="match status" value="1"/>
</dbReference>
<comment type="subcellular location">
    <subcellularLocation>
        <location evidence="5">Endoplasmic reticulum membrane</location>
        <topology evidence="5">Multi-pass membrane protein</topology>
    </subcellularLocation>
    <subcellularLocation>
        <location evidence="1">Membrane</location>
        <topology evidence="1">Multi-pass membrane protein</topology>
    </subcellularLocation>
</comment>